<accession>A0A258HMD2</accession>
<dbReference type="GO" id="GO:0003677">
    <property type="term" value="F:DNA binding"/>
    <property type="evidence" value="ECO:0007669"/>
    <property type="project" value="UniProtKB-KW"/>
</dbReference>
<dbReference type="InterPro" id="IPR000792">
    <property type="entry name" value="Tscrpt_reg_LuxR_C"/>
</dbReference>
<dbReference type="InterPro" id="IPR011006">
    <property type="entry name" value="CheY-like_superfamily"/>
</dbReference>
<dbReference type="PROSITE" id="PS50043">
    <property type="entry name" value="HTH_LUXR_2"/>
    <property type="match status" value="1"/>
</dbReference>
<dbReference type="InterPro" id="IPR016032">
    <property type="entry name" value="Sig_transdc_resp-reg_C-effctor"/>
</dbReference>
<dbReference type="Pfam" id="PF00196">
    <property type="entry name" value="GerE"/>
    <property type="match status" value="1"/>
</dbReference>
<organism evidence="6 7">
    <name type="scientific">Brevundimonas subvibrioides</name>
    <dbReference type="NCBI Taxonomy" id="74313"/>
    <lineage>
        <taxon>Bacteria</taxon>
        <taxon>Pseudomonadati</taxon>
        <taxon>Pseudomonadota</taxon>
        <taxon>Alphaproteobacteria</taxon>
        <taxon>Caulobacterales</taxon>
        <taxon>Caulobacteraceae</taxon>
        <taxon>Brevundimonas</taxon>
    </lineage>
</organism>
<dbReference type="Gene3D" id="3.40.50.2300">
    <property type="match status" value="1"/>
</dbReference>
<comment type="caution">
    <text evidence="6">The sequence shown here is derived from an EMBL/GenBank/DDBJ whole genome shotgun (WGS) entry which is preliminary data.</text>
</comment>
<dbReference type="PANTHER" id="PTHR45566">
    <property type="entry name" value="HTH-TYPE TRANSCRIPTIONAL REGULATOR YHJB-RELATED"/>
    <property type="match status" value="1"/>
</dbReference>
<evidence type="ECO:0000313" key="6">
    <source>
        <dbReference type="EMBL" id="OYX57767.1"/>
    </source>
</evidence>
<dbReference type="CDD" id="cd17535">
    <property type="entry name" value="REC_NarL-like"/>
    <property type="match status" value="1"/>
</dbReference>
<name>A0A258HMD2_9CAUL</name>
<dbReference type="PRINTS" id="PR00038">
    <property type="entry name" value="HTHLUXR"/>
</dbReference>
<evidence type="ECO:0000256" key="2">
    <source>
        <dbReference type="ARBA" id="ARBA00023125"/>
    </source>
</evidence>
<reference evidence="6 7" key="1">
    <citation type="submission" date="2017-03" db="EMBL/GenBank/DDBJ databases">
        <title>Lifting the veil on microbial sulfur biogeochemistry in mining wastewaters.</title>
        <authorList>
            <person name="Kantor R.S."/>
            <person name="Colenbrander Nelson T."/>
            <person name="Marshall S."/>
            <person name="Bennett D."/>
            <person name="Apte S."/>
            <person name="Camacho D."/>
            <person name="Thomas B.C."/>
            <person name="Warren L.A."/>
            <person name="Banfield J.F."/>
        </authorList>
    </citation>
    <scope>NUCLEOTIDE SEQUENCE [LARGE SCALE GENOMIC DNA]</scope>
    <source>
        <strain evidence="6">32-68-21</strain>
    </source>
</reference>
<evidence type="ECO:0000256" key="3">
    <source>
        <dbReference type="PROSITE-ProRule" id="PRU00169"/>
    </source>
</evidence>
<dbReference type="AlphaFoldDB" id="A0A258HMD2"/>
<feature type="modified residue" description="4-aspartylphosphate" evidence="3">
    <location>
        <position position="54"/>
    </location>
</feature>
<sequence>MDRIVIADDHPLFRAALATALMRAAPMAAIEETSSLAGARAALSAGPVDLLLLDLKLSDSEGFAGLAGIRADFPAAPVAIVSASEDDGTVRRALAFGAAGFIPKSATLANMVEALETILAGDVWAPALTEVAPGESMESRIASLTPSQLKILIGLQQGRLNKQIAFDLGVTEATIKAHLTGVFKKLGVHNRTQAVIAAQALTTQALVPQA</sequence>
<dbReference type="PANTHER" id="PTHR45566:SF1">
    <property type="entry name" value="HTH-TYPE TRANSCRIPTIONAL REGULATOR YHJB-RELATED"/>
    <property type="match status" value="1"/>
</dbReference>
<keyword evidence="1 3" id="KW-0597">Phosphoprotein</keyword>
<dbReference type="SMART" id="SM00421">
    <property type="entry name" value="HTH_LUXR"/>
    <property type="match status" value="1"/>
</dbReference>
<dbReference type="EMBL" id="NCEQ01000004">
    <property type="protein sequence ID" value="OYX57767.1"/>
    <property type="molecule type" value="Genomic_DNA"/>
</dbReference>
<dbReference type="GO" id="GO:0006355">
    <property type="term" value="P:regulation of DNA-templated transcription"/>
    <property type="evidence" value="ECO:0007669"/>
    <property type="project" value="InterPro"/>
</dbReference>
<dbReference type="PROSITE" id="PS50110">
    <property type="entry name" value="RESPONSE_REGULATORY"/>
    <property type="match status" value="1"/>
</dbReference>
<protein>
    <submittedName>
        <fullName evidence="6">DNA-binding response regulator</fullName>
    </submittedName>
</protein>
<dbReference type="InterPro" id="IPR001789">
    <property type="entry name" value="Sig_transdc_resp-reg_receiver"/>
</dbReference>
<proteinExistence type="predicted"/>
<gene>
    <name evidence="6" type="ORF">B7Y86_04645</name>
</gene>
<keyword evidence="2 6" id="KW-0238">DNA-binding</keyword>
<dbReference type="SUPFAM" id="SSF46894">
    <property type="entry name" value="C-terminal effector domain of the bipartite response regulators"/>
    <property type="match status" value="1"/>
</dbReference>
<evidence type="ECO:0000259" key="5">
    <source>
        <dbReference type="PROSITE" id="PS50110"/>
    </source>
</evidence>
<dbReference type="Proteomes" id="UP000216147">
    <property type="component" value="Unassembled WGS sequence"/>
</dbReference>
<dbReference type="SUPFAM" id="SSF52172">
    <property type="entry name" value="CheY-like"/>
    <property type="match status" value="1"/>
</dbReference>
<dbReference type="InterPro" id="IPR058245">
    <property type="entry name" value="NreC/VraR/RcsB-like_REC"/>
</dbReference>
<dbReference type="SMART" id="SM00448">
    <property type="entry name" value="REC"/>
    <property type="match status" value="1"/>
</dbReference>
<dbReference type="Pfam" id="PF00072">
    <property type="entry name" value="Response_reg"/>
    <property type="match status" value="1"/>
</dbReference>
<evidence type="ECO:0000313" key="7">
    <source>
        <dbReference type="Proteomes" id="UP000216147"/>
    </source>
</evidence>
<evidence type="ECO:0000256" key="1">
    <source>
        <dbReference type="ARBA" id="ARBA00022553"/>
    </source>
</evidence>
<dbReference type="CDD" id="cd06170">
    <property type="entry name" value="LuxR_C_like"/>
    <property type="match status" value="1"/>
</dbReference>
<feature type="domain" description="HTH luxR-type" evidence="4">
    <location>
        <begin position="137"/>
        <end position="202"/>
    </location>
</feature>
<dbReference type="InterPro" id="IPR051015">
    <property type="entry name" value="EvgA-like"/>
</dbReference>
<dbReference type="GO" id="GO:0000160">
    <property type="term" value="P:phosphorelay signal transduction system"/>
    <property type="evidence" value="ECO:0007669"/>
    <property type="project" value="InterPro"/>
</dbReference>
<feature type="domain" description="Response regulatory" evidence="5">
    <location>
        <begin position="3"/>
        <end position="119"/>
    </location>
</feature>
<evidence type="ECO:0000259" key="4">
    <source>
        <dbReference type="PROSITE" id="PS50043"/>
    </source>
</evidence>